<proteinExistence type="predicted"/>
<dbReference type="PANTHER" id="PTHR37829">
    <property type="entry name" value="PHAGE-LIKE ELEMENT PBSX PROTEIN XKDT"/>
    <property type="match status" value="1"/>
</dbReference>
<dbReference type="Pfam" id="PF04865">
    <property type="entry name" value="Baseplate_J"/>
    <property type="match status" value="1"/>
</dbReference>
<evidence type="ECO:0000259" key="2">
    <source>
        <dbReference type="Pfam" id="PF26078"/>
    </source>
</evidence>
<dbReference type="InterPro" id="IPR006949">
    <property type="entry name" value="Barrel_Baseplate_J-like"/>
</dbReference>
<evidence type="ECO:0000313" key="4">
    <source>
        <dbReference type="Proteomes" id="UP000004776"/>
    </source>
</evidence>
<dbReference type="PATRIC" id="fig|913084.3.peg.2161"/>
<sequence length="364" mass="38626">MPYQPTPLAQLINQTQQDISQRLEGTLPGLDETTLHAIGYAQAGLSAQEHEHLAWIARQIIPSDADETELLKHCAWWGIVRKPASRAAGPVQLTLTDTATADAGVQLQRGDGVVYRITTSKNAGAGTLEVDLEAVDAGAAGNASAGTLLTFITPQAGIVQTATVTGSGITGGADVESLSELLSRLVFRVQYPPSGGTKYDFERWAREVPGVTRAWCLPEWPQAGSLGVTFVLDNNPDIFPGEGDVARVAEYIKSHPDPATGKPVGQPLGPVVKTFKLANHPVPFQIKIAPSTPENQTAVRQALVDLLYNEAKPGGIILPSAFWRAVASVKALDDFELRSPLESVSAGRSPLESVSAGSPARWSC</sequence>
<comment type="caution">
    <text evidence="3">The sequence shown here is derived from an EMBL/GenBank/DDBJ whole genome shotgun (WGS) entry which is preliminary data.</text>
</comment>
<organism evidence="3 4">
    <name type="scientific">Salmonella enterica subsp. enterica serovar Urbana str. R8-2977</name>
    <dbReference type="NCBI Taxonomy" id="913084"/>
    <lineage>
        <taxon>Bacteria</taxon>
        <taxon>Pseudomonadati</taxon>
        <taxon>Pseudomonadota</taxon>
        <taxon>Gammaproteobacteria</taxon>
        <taxon>Enterobacterales</taxon>
        <taxon>Enterobacteriaceae</taxon>
        <taxon>Salmonella</taxon>
    </lineage>
</organism>
<feature type="domain" description="Baseplate J-like central" evidence="2">
    <location>
        <begin position="193"/>
        <end position="272"/>
    </location>
</feature>
<dbReference type="InterPro" id="IPR052399">
    <property type="entry name" value="Phage_Baseplate_Assmbl_Protein"/>
</dbReference>
<dbReference type="PANTHER" id="PTHR37829:SF3">
    <property type="entry name" value="PROTEIN JAYE-RELATED"/>
    <property type="match status" value="1"/>
</dbReference>
<dbReference type="Pfam" id="PF26078">
    <property type="entry name" value="Baseplate_J_M"/>
    <property type="match status" value="1"/>
</dbReference>
<feature type="domain" description="Baseplate protein J-like barrel" evidence="1">
    <location>
        <begin position="91"/>
        <end position="172"/>
    </location>
</feature>
<dbReference type="Proteomes" id="UP000004776">
    <property type="component" value="Unassembled WGS sequence"/>
</dbReference>
<evidence type="ECO:0000313" key="3">
    <source>
        <dbReference type="EMBL" id="EHD02783.1"/>
    </source>
</evidence>
<protein>
    <submittedName>
        <fullName evidence="3">Phage FluMu protein gp47</fullName>
    </submittedName>
</protein>
<name>G5RWL9_SALET</name>
<dbReference type="InterPro" id="IPR058531">
    <property type="entry name" value="Baseplate_J_M"/>
</dbReference>
<evidence type="ECO:0000259" key="1">
    <source>
        <dbReference type="Pfam" id="PF04865"/>
    </source>
</evidence>
<dbReference type="AlphaFoldDB" id="G5RWL9"/>
<gene>
    <name evidence="3" type="ORF">LTSEURB_2924</name>
</gene>
<dbReference type="EMBL" id="AFCW01001121">
    <property type="protein sequence ID" value="EHD02783.1"/>
    <property type="molecule type" value="Genomic_DNA"/>
</dbReference>
<accession>G5RWL9</accession>
<reference evidence="3 4" key="1">
    <citation type="journal article" date="2011" name="BMC Genomics">
        <title>Genome sequencing reveals diversification of virulence factor content and possible host adaptation in distinct subpopulations of Salmonella enterica.</title>
        <authorList>
            <person name="den Bakker H.C."/>
            <person name="Moreno Switt A.I."/>
            <person name="Govoni G."/>
            <person name="Cummings C.A."/>
            <person name="Ranieri M.L."/>
            <person name="Degoricija L."/>
            <person name="Hoelzer K."/>
            <person name="Rodriguez-Rivera L.D."/>
            <person name="Brown S."/>
            <person name="Bolchacova E."/>
            <person name="Furtado M.R."/>
            <person name="Wiedmann M."/>
        </authorList>
    </citation>
    <scope>NUCLEOTIDE SEQUENCE [LARGE SCALE GENOMIC DNA]</scope>
    <source>
        <strain evidence="3 4">R8-2977</strain>
    </source>
</reference>